<reference evidence="10" key="2">
    <citation type="journal article" date="2018" name="Nat. Commun.">
        <title>Extreme sensitivity to ultraviolet light in the fungal pathogen causing white-nose syndrome of bats.</title>
        <authorList>
            <person name="Palmer J.M."/>
            <person name="Drees K.P."/>
            <person name="Foster J.T."/>
            <person name="Lindner D.L."/>
        </authorList>
    </citation>
    <scope>NUCLEOTIDE SEQUENCE [LARGE SCALE GENOMIC DNA]</scope>
    <source>
        <strain evidence="10">UAMH 10579</strain>
    </source>
</reference>
<evidence type="ECO:0000259" key="8">
    <source>
        <dbReference type="PROSITE" id="PS50089"/>
    </source>
</evidence>
<evidence type="ECO:0000256" key="7">
    <source>
        <dbReference type="SAM" id="MobiDB-lite"/>
    </source>
</evidence>
<comment type="subcellular location">
    <subcellularLocation>
        <location evidence="1">Cytoplasm</location>
    </subcellularLocation>
</comment>
<dbReference type="GO" id="GO:0005737">
    <property type="term" value="C:cytoplasm"/>
    <property type="evidence" value="ECO:0007669"/>
    <property type="project" value="UniProtKB-SubCell"/>
</dbReference>
<feature type="compositionally biased region" description="Basic and acidic residues" evidence="7">
    <location>
        <begin position="374"/>
        <end position="393"/>
    </location>
</feature>
<feature type="domain" description="RING-type" evidence="8">
    <location>
        <begin position="187"/>
        <end position="235"/>
    </location>
</feature>
<evidence type="ECO:0000256" key="2">
    <source>
        <dbReference type="ARBA" id="ARBA00022490"/>
    </source>
</evidence>
<reference evidence="9 10" key="1">
    <citation type="submission" date="2016-03" db="EMBL/GenBank/DDBJ databases">
        <title>Comparative genomics of Pseudogymnoascus destructans, the fungus causing white-nose syndrome of bats.</title>
        <authorList>
            <person name="Palmer J.M."/>
            <person name="Drees K.P."/>
            <person name="Foster J.T."/>
            <person name="Lindner D.L."/>
        </authorList>
    </citation>
    <scope>NUCLEOTIDE SEQUENCE [LARGE SCALE GENOMIC DNA]</scope>
    <source>
        <strain evidence="9 10">UAMH 10579</strain>
    </source>
</reference>
<dbReference type="GO" id="GO:0008270">
    <property type="term" value="F:zinc ion binding"/>
    <property type="evidence" value="ECO:0007669"/>
    <property type="project" value="UniProtKB-KW"/>
</dbReference>
<evidence type="ECO:0000313" key="9">
    <source>
        <dbReference type="EMBL" id="OBT96328.2"/>
    </source>
</evidence>
<dbReference type="Gene3D" id="3.30.40.10">
    <property type="entry name" value="Zinc/RING finger domain, C3HC4 (zinc finger)"/>
    <property type="match status" value="1"/>
</dbReference>
<dbReference type="PANTHER" id="PTHR12983:SF9">
    <property type="entry name" value="E3 UBIQUITIN-PROTEIN LIGASE RNF10"/>
    <property type="match status" value="1"/>
</dbReference>
<dbReference type="InterPro" id="IPR013083">
    <property type="entry name" value="Znf_RING/FYVE/PHD"/>
</dbReference>
<evidence type="ECO:0000256" key="3">
    <source>
        <dbReference type="ARBA" id="ARBA00022723"/>
    </source>
</evidence>
<keyword evidence="5" id="KW-0862">Zinc</keyword>
<feature type="compositionally biased region" description="Polar residues" evidence="7">
    <location>
        <begin position="751"/>
        <end position="760"/>
    </location>
</feature>
<feature type="compositionally biased region" description="Basic residues" evidence="7">
    <location>
        <begin position="62"/>
        <end position="71"/>
    </location>
</feature>
<dbReference type="PROSITE" id="PS50089">
    <property type="entry name" value="ZF_RING_2"/>
    <property type="match status" value="1"/>
</dbReference>
<dbReference type="SMART" id="SM00184">
    <property type="entry name" value="RING"/>
    <property type="match status" value="1"/>
</dbReference>
<feature type="region of interest" description="Disordered" evidence="7">
    <location>
        <begin position="371"/>
        <end position="432"/>
    </location>
</feature>
<feature type="compositionally biased region" description="Gly residues" evidence="7">
    <location>
        <begin position="723"/>
        <end position="740"/>
    </location>
</feature>
<keyword evidence="2" id="KW-0963">Cytoplasm</keyword>
<dbReference type="EMBL" id="KV460229">
    <property type="protein sequence ID" value="OBT96328.2"/>
    <property type="molecule type" value="Genomic_DNA"/>
</dbReference>
<dbReference type="CDD" id="cd16536">
    <property type="entry name" value="RING-HC_RNF10"/>
    <property type="match status" value="1"/>
</dbReference>
<dbReference type="RefSeq" id="XP_059319678.1">
    <property type="nucleotide sequence ID" value="XM_059463733.1"/>
</dbReference>
<dbReference type="SUPFAM" id="SSF57850">
    <property type="entry name" value="RING/U-box"/>
    <property type="match status" value="1"/>
</dbReference>
<evidence type="ECO:0000256" key="6">
    <source>
        <dbReference type="PROSITE-ProRule" id="PRU00175"/>
    </source>
</evidence>
<proteinExistence type="predicted"/>
<accession>A0A1B8GKM4</accession>
<keyword evidence="10" id="KW-1185">Reference proteome</keyword>
<dbReference type="GeneID" id="28839158"/>
<protein>
    <recommendedName>
        <fullName evidence="8">RING-type domain-containing protein</fullName>
    </recommendedName>
</protein>
<keyword evidence="4 6" id="KW-0863">Zinc-finger</keyword>
<feature type="region of interest" description="Disordered" evidence="7">
    <location>
        <begin position="1"/>
        <end position="131"/>
    </location>
</feature>
<dbReference type="GO" id="GO:0000976">
    <property type="term" value="F:transcription cis-regulatory region binding"/>
    <property type="evidence" value="ECO:0007669"/>
    <property type="project" value="TreeGrafter"/>
</dbReference>
<feature type="compositionally biased region" description="Low complexity" evidence="7">
    <location>
        <begin position="17"/>
        <end position="61"/>
    </location>
</feature>
<keyword evidence="3" id="KW-0479">Metal-binding</keyword>
<dbReference type="STRING" id="342668.A0A1B8GKM4"/>
<dbReference type="GO" id="GO:0045944">
    <property type="term" value="P:positive regulation of transcription by RNA polymerase II"/>
    <property type="evidence" value="ECO:0007669"/>
    <property type="project" value="TreeGrafter"/>
</dbReference>
<evidence type="ECO:0000256" key="1">
    <source>
        <dbReference type="ARBA" id="ARBA00004496"/>
    </source>
</evidence>
<feature type="compositionally biased region" description="Polar residues" evidence="7">
    <location>
        <begin position="655"/>
        <end position="665"/>
    </location>
</feature>
<feature type="region of interest" description="Disordered" evidence="7">
    <location>
        <begin position="718"/>
        <end position="760"/>
    </location>
</feature>
<evidence type="ECO:0000313" key="10">
    <source>
        <dbReference type="Proteomes" id="UP000091956"/>
    </source>
</evidence>
<dbReference type="InterPro" id="IPR039739">
    <property type="entry name" value="MAG2/RNF10"/>
</dbReference>
<dbReference type="InterPro" id="IPR017907">
    <property type="entry name" value="Znf_RING_CS"/>
</dbReference>
<evidence type="ECO:0000256" key="5">
    <source>
        <dbReference type="ARBA" id="ARBA00022833"/>
    </source>
</evidence>
<dbReference type="FunFam" id="3.30.40.10:FF:000512">
    <property type="entry name" value="RING finger domain protein"/>
    <property type="match status" value="1"/>
</dbReference>
<dbReference type="InterPro" id="IPR001841">
    <property type="entry name" value="Znf_RING"/>
</dbReference>
<feature type="region of interest" description="Disordered" evidence="7">
    <location>
        <begin position="636"/>
        <end position="666"/>
    </location>
</feature>
<dbReference type="PROSITE" id="PS00518">
    <property type="entry name" value="ZF_RING_1"/>
    <property type="match status" value="1"/>
</dbReference>
<dbReference type="PANTHER" id="PTHR12983">
    <property type="entry name" value="RING FINGER 10 FAMILY MEMBER"/>
    <property type="match status" value="1"/>
</dbReference>
<dbReference type="InterPro" id="IPR018957">
    <property type="entry name" value="Znf_C3HC4_RING-type"/>
</dbReference>
<feature type="compositionally biased region" description="Polar residues" evidence="7">
    <location>
        <begin position="81"/>
        <end position="100"/>
    </location>
</feature>
<dbReference type="AlphaFoldDB" id="A0A1B8GKM4"/>
<organism evidence="9 10">
    <name type="scientific">Pseudogymnoascus verrucosus</name>
    <dbReference type="NCBI Taxonomy" id="342668"/>
    <lineage>
        <taxon>Eukaryota</taxon>
        <taxon>Fungi</taxon>
        <taxon>Dikarya</taxon>
        <taxon>Ascomycota</taxon>
        <taxon>Pezizomycotina</taxon>
        <taxon>Leotiomycetes</taxon>
        <taxon>Thelebolales</taxon>
        <taxon>Thelebolaceae</taxon>
        <taxon>Pseudogymnoascus</taxon>
    </lineage>
</organism>
<evidence type="ECO:0000256" key="4">
    <source>
        <dbReference type="ARBA" id="ARBA00022771"/>
    </source>
</evidence>
<dbReference type="Pfam" id="PF00097">
    <property type="entry name" value="zf-C3HC4"/>
    <property type="match status" value="1"/>
</dbReference>
<name>A0A1B8GKM4_9PEZI</name>
<gene>
    <name evidence="9" type="ORF">VE01_05772</name>
</gene>
<sequence length="760" mass="84110">MNSTQPGASLGGKLNHSSAQTPTPQQQQQGPSSPSFESSTRRSSSAHSNTTHGTARNNQSSKKNHKKHRRPGGLLGDDSYAENTAMRNSTSRRGQTSITHLMNFALPPRPSAQVYPRSSGRDSGYTRSGLGSGYHASDKARYIHANYRFIVHPSGDYRAQAVDADAPLDWDSVLQILVSAESQLSSCPICLSHPVAPRMAKCGHIFCLPCLIRYMHSTDDEAPEKKTRWKKCPLCWDSIYMSDTRPVRWFTGQENPAPKEGEDVILRLVMRQPGSTLTLPRDEAESMGRLHDIPWYFAAEVTDYSRVMKGTEEYMTEQFDKEIEDLKRQEKEDELMFGDETTWAKKAVRSVIEAKEHIKGMGNAPAILKQPARHAKEHEIQQAQEPKTDDEKSATTWVQLHDGEAAPVATPSEEGPTEAPSKPSNSTGQHRLNPVADAFNHLSLNESTVAHNNTVHEAPAHNAPAHSGPAHNLPAQPHAPYYFYQGLQHYYLAPLDIRILKAAFGNFSSFPSTLLPRVEHVSTGHIIDDELRKRTKYLAHLPYGCEVSFLECNWTDVVPDSVLANFAQDISRRREKNREKENREEKARVRAEKLEDEERWANVRKKRQEFSTPVAEERFGAADFLPLVNQANADGTAGNSPPYATHHRPGFESLANHSPGTSPPQKRTVWGTTVLAPTDGNEVVHEESGNDGWLQDWEKELREENEAMIRQVEAASLADEVGEGSGGAPKAGNGGGGGGGGKKKKGKKITLMSTTARRAA</sequence>
<dbReference type="Proteomes" id="UP000091956">
    <property type="component" value="Unassembled WGS sequence"/>
</dbReference>